<proteinExistence type="predicted"/>
<dbReference type="AlphaFoldDB" id="A0A0F7FZ21"/>
<evidence type="ECO:0000256" key="1">
    <source>
        <dbReference type="SAM" id="MobiDB-lite"/>
    </source>
</evidence>
<dbReference type="KEGG" id="sxi:SXIM_40940"/>
<keyword evidence="3" id="KW-1185">Reference proteome</keyword>
<dbReference type="EMBL" id="CP009922">
    <property type="protein sequence ID" value="AKG45478.1"/>
    <property type="molecule type" value="Genomic_DNA"/>
</dbReference>
<evidence type="ECO:0000313" key="3">
    <source>
        <dbReference type="Proteomes" id="UP000034034"/>
    </source>
</evidence>
<reference evidence="2" key="1">
    <citation type="submission" date="2019-08" db="EMBL/GenBank/DDBJ databases">
        <title>Complete genome sequence of a mangrove-derived Streptomyces xiamenensis.</title>
        <authorList>
            <person name="Xu J."/>
        </authorList>
    </citation>
    <scope>NUCLEOTIDE SEQUENCE</scope>
    <source>
        <strain evidence="2">318</strain>
    </source>
</reference>
<gene>
    <name evidence="2" type="ORF">SXIM_40940</name>
</gene>
<feature type="region of interest" description="Disordered" evidence="1">
    <location>
        <begin position="1"/>
        <end position="29"/>
    </location>
</feature>
<sequence length="63" mass="6398">MTAADRVPALRDLSPLTENSPGQAPGSATAVLATPTPAAMIVIAYAAFEVGRMVCGTTEPVIQ</sequence>
<dbReference type="STRING" id="408015.SXIM_40940"/>
<organism evidence="2 3">
    <name type="scientific">Streptomyces xiamenensis</name>
    <dbReference type="NCBI Taxonomy" id="408015"/>
    <lineage>
        <taxon>Bacteria</taxon>
        <taxon>Bacillati</taxon>
        <taxon>Actinomycetota</taxon>
        <taxon>Actinomycetes</taxon>
        <taxon>Kitasatosporales</taxon>
        <taxon>Streptomycetaceae</taxon>
        <taxon>Streptomyces</taxon>
    </lineage>
</organism>
<dbReference type="Proteomes" id="UP000034034">
    <property type="component" value="Chromosome"/>
</dbReference>
<protein>
    <submittedName>
        <fullName evidence="2">Uncharacterized protein</fullName>
    </submittedName>
</protein>
<dbReference type="PATRIC" id="fig|408015.6.peg.4146"/>
<accession>A0A0F7FZ21</accession>
<dbReference type="RefSeq" id="WP_030733550.1">
    <property type="nucleotide sequence ID" value="NZ_CP009922.3"/>
</dbReference>
<dbReference type="HOGENOM" id="CLU_2884252_0_0_11"/>
<name>A0A0F7FZ21_9ACTN</name>
<evidence type="ECO:0000313" key="2">
    <source>
        <dbReference type="EMBL" id="AKG45478.1"/>
    </source>
</evidence>